<evidence type="ECO:0000256" key="3">
    <source>
        <dbReference type="ARBA" id="ARBA00022737"/>
    </source>
</evidence>
<dbReference type="EMBL" id="FMSP01000020">
    <property type="protein sequence ID" value="SCV74344.1"/>
    <property type="molecule type" value="Genomic_DNA"/>
</dbReference>
<dbReference type="GO" id="GO:0005634">
    <property type="term" value="C:nucleus"/>
    <property type="evidence" value="ECO:0007669"/>
    <property type="project" value="UniProtKB-SubCell"/>
</dbReference>
<feature type="region of interest" description="Disordered" evidence="9">
    <location>
        <begin position="262"/>
        <end position="326"/>
    </location>
</feature>
<sequence>MDSAAESYSRGPSESHAARQTAYLPQLFRPSPHADLPGDLSRHPSALVAAHPSRLCGAQAAGAHPVPSANSMGSTAIEPHQQLSQYAPRSAHENACDHRLRTLSAPPLLTAQAQWPRGAQVGLTGGDELGGSTSSYRGSSPHWTPAISPMVITHGEPHAASMPMTSPPPSSHAIPIGAGAVAAIGGYQPTIQHDQIQSTAHAYPQSSTTAFAYHSYHISTSLPPHLTSYVAVNGSPLTALYPELGPGEGHCAPSLSSPSTGYGAFTLPSNPIGSAQSSRWNPESSPGPSAARLSPPHPPHAQAPAPTSSYAFPARPTGASNANPMSLHYSVQPTLYHPNFSQAESDARRPGQYPPTPARPPPTSSSSSTSHGHEPLLGVSRGDALVGDGSRAARETASGQTAFHPSSLQGAYVKRSPSWSMSDHSDEDTSVGENGIKKRRRRRHANEPPRDAATRRFPCPQCGKMFARPSALSTHERSHSKEKPHLCPDPKCKRPFAVPSNLRRHQKVYNHFGPEGVDAKSSSNSSFKSQSGAWQDVDDDPDGAGANDDSNEVVRKSPTRTRRRVERT</sequence>
<protein>
    <submittedName>
        <fullName evidence="11">BQ2448_6776 protein</fullName>
    </submittedName>
</protein>
<evidence type="ECO:0000256" key="8">
    <source>
        <dbReference type="PROSITE-ProRule" id="PRU00042"/>
    </source>
</evidence>
<dbReference type="PROSITE" id="PS50157">
    <property type="entry name" value="ZINC_FINGER_C2H2_2"/>
    <property type="match status" value="2"/>
</dbReference>
<proteinExistence type="predicted"/>
<feature type="compositionally biased region" description="Polar residues" evidence="9">
    <location>
        <begin position="267"/>
        <end position="287"/>
    </location>
</feature>
<feature type="compositionally biased region" description="Low complexity" evidence="9">
    <location>
        <begin position="521"/>
        <end position="535"/>
    </location>
</feature>
<feature type="compositionally biased region" description="Basic and acidic residues" evidence="9">
    <location>
        <begin position="445"/>
        <end position="454"/>
    </location>
</feature>
<accession>A0A238FR43</accession>
<dbReference type="GO" id="GO:0003677">
    <property type="term" value="F:DNA binding"/>
    <property type="evidence" value="ECO:0007669"/>
    <property type="project" value="UniProtKB-KW"/>
</dbReference>
<feature type="compositionally biased region" description="Basic and acidic residues" evidence="9">
    <location>
        <begin position="474"/>
        <end position="492"/>
    </location>
</feature>
<evidence type="ECO:0000256" key="1">
    <source>
        <dbReference type="ARBA" id="ARBA00004123"/>
    </source>
</evidence>
<dbReference type="OrthoDB" id="2535040at2759"/>
<feature type="compositionally biased region" description="Basic residues" evidence="9">
    <location>
        <begin position="557"/>
        <end position="568"/>
    </location>
</feature>
<organism evidence="11 12">
    <name type="scientific">Microbotryum intermedium</name>
    <dbReference type="NCBI Taxonomy" id="269621"/>
    <lineage>
        <taxon>Eukaryota</taxon>
        <taxon>Fungi</taxon>
        <taxon>Dikarya</taxon>
        <taxon>Basidiomycota</taxon>
        <taxon>Pucciniomycotina</taxon>
        <taxon>Microbotryomycetes</taxon>
        <taxon>Microbotryales</taxon>
        <taxon>Microbotryaceae</taxon>
        <taxon>Microbotryum</taxon>
    </lineage>
</organism>
<dbReference type="Pfam" id="PF00096">
    <property type="entry name" value="zf-C2H2"/>
    <property type="match status" value="2"/>
</dbReference>
<evidence type="ECO:0000259" key="10">
    <source>
        <dbReference type="PROSITE" id="PS50157"/>
    </source>
</evidence>
<dbReference type="GO" id="GO:0000981">
    <property type="term" value="F:DNA-binding transcription factor activity, RNA polymerase II-specific"/>
    <property type="evidence" value="ECO:0007669"/>
    <property type="project" value="TreeGrafter"/>
</dbReference>
<evidence type="ECO:0000256" key="9">
    <source>
        <dbReference type="SAM" id="MobiDB-lite"/>
    </source>
</evidence>
<dbReference type="Proteomes" id="UP000198372">
    <property type="component" value="Unassembled WGS sequence"/>
</dbReference>
<dbReference type="AlphaFoldDB" id="A0A238FR43"/>
<evidence type="ECO:0000256" key="4">
    <source>
        <dbReference type="ARBA" id="ARBA00022771"/>
    </source>
</evidence>
<dbReference type="SMART" id="SM00355">
    <property type="entry name" value="ZnF_C2H2"/>
    <property type="match status" value="2"/>
</dbReference>
<dbReference type="GO" id="GO:0008270">
    <property type="term" value="F:zinc ion binding"/>
    <property type="evidence" value="ECO:0007669"/>
    <property type="project" value="UniProtKB-KW"/>
</dbReference>
<dbReference type="GO" id="GO:0000122">
    <property type="term" value="P:negative regulation of transcription by RNA polymerase II"/>
    <property type="evidence" value="ECO:0007669"/>
    <property type="project" value="UniProtKB-ARBA"/>
</dbReference>
<evidence type="ECO:0000256" key="6">
    <source>
        <dbReference type="ARBA" id="ARBA00023125"/>
    </source>
</evidence>
<feature type="domain" description="C2H2-type" evidence="10">
    <location>
        <begin position="485"/>
        <end position="516"/>
    </location>
</feature>
<evidence type="ECO:0000256" key="2">
    <source>
        <dbReference type="ARBA" id="ARBA00022723"/>
    </source>
</evidence>
<name>A0A238FR43_9BASI</name>
<dbReference type="PANTHER" id="PTHR24394:SF29">
    <property type="entry name" value="MYONEURIN"/>
    <property type="match status" value="1"/>
</dbReference>
<dbReference type="STRING" id="269621.A0A238FR43"/>
<reference evidence="12" key="1">
    <citation type="submission" date="2016-09" db="EMBL/GenBank/DDBJ databases">
        <authorList>
            <person name="Jeantristanb JTB J.-T."/>
            <person name="Ricardo R."/>
        </authorList>
    </citation>
    <scope>NUCLEOTIDE SEQUENCE [LARGE SCALE GENOMIC DNA]</scope>
</reference>
<evidence type="ECO:0000256" key="5">
    <source>
        <dbReference type="ARBA" id="ARBA00022833"/>
    </source>
</evidence>
<dbReference type="Gene3D" id="3.30.160.60">
    <property type="entry name" value="Classic Zinc Finger"/>
    <property type="match status" value="2"/>
</dbReference>
<evidence type="ECO:0000313" key="11">
    <source>
        <dbReference type="EMBL" id="SCV74344.1"/>
    </source>
</evidence>
<keyword evidence="5" id="KW-0862">Zinc</keyword>
<comment type="subcellular location">
    <subcellularLocation>
        <location evidence="1">Nucleus</location>
    </subcellularLocation>
</comment>
<dbReference type="InterPro" id="IPR036236">
    <property type="entry name" value="Znf_C2H2_sf"/>
</dbReference>
<gene>
    <name evidence="11" type="ORF">BQ2448_6776</name>
</gene>
<keyword evidence="6" id="KW-0238">DNA-binding</keyword>
<evidence type="ECO:0000313" key="12">
    <source>
        <dbReference type="Proteomes" id="UP000198372"/>
    </source>
</evidence>
<feature type="compositionally biased region" description="Polar residues" evidence="9">
    <location>
        <begin position="397"/>
        <end position="409"/>
    </location>
</feature>
<dbReference type="PROSITE" id="PS00028">
    <property type="entry name" value="ZINC_FINGER_C2H2_1"/>
    <property type="match status" value="2"/>
</dbReference>
<feature type="region of interest" description="Disordered" evidence="9">
    <location>
        <begin position="342"/>
        <end position="568"/>
    </location>
</feature>
<keyword evidence="12" id="KW-1185">Reference proteome</keyword>
<keyword evidence="3" id="KW-0677">Repeat</keyword>
<keyword evidence="2" id="KW-0479">Metal-binding</keyword>
<dbReference type="FunFam" id="3.30.160.60:FF:001465">
    <property type="entry name" value="Zinc finger protein 560"/>
    <property type="match status" value="1"/>
</dbReference>
<dbReference type="SUPFAM" id="SSF57667">
    <property type="entry name" value="beta-beta-alpha zinc fingers"/>
    <property type="match status" value="1"/>
</dbReference>
<keyword evidence="4 8" id="KW-0863">Zinc-finger</keyword>
<feature type="domain" description="C2H2-type" evidence="10">
    <location>
        <begin position="457"/>
        <end position="484"/>
    </location>
</feature>
<keyword evidence="7" id="KW-0539">Nucleus</keyword>
<evidence type="ECO:0000256" key="7">
    <source>
        <dbReference type="ARBA" id="ARBA00023242"/>
    </source>
</evidence>
<dbReference type="InterPro" id="IPR013087">
    <property type="entry name" value="Znf_C2H2_type"/>
</dbReference>
<feature type="compositionally biased region" description="Pro residues" evidence="9">
    <location>
        <begin position="352"/>
        <end position="363"/>
    </location>
</feature>
<dbReference type="PANTHER" id="PTHR24394">
    <property type="entry name" value="ZINC FINGER PROTEIN"/>
    <property type="match status" value="1"/>
</dbReference>